<dbReference type="HOGENOM" id="CLU_2134090_0_0_1"/>
<dbReference type="KEGG" id="maw:19245482"/>
<name>E9DU73_METAQ</name>
<dbReference type="Proteomes" id="UP000002499">
    <property type="component" value="Unassembled WGS sequence"/>
</dbReference>
<sequence>MSFTLSNRSPSTAQGINSFRHNFLNSSTMLTLKPIPASVMAPITAGPIVIGETPPGDPSAFDINKLGPDGSRNHDYKSPPRPETPDDSTRDAADLRGMLYHCYTYKNQWDRAC</sequence>
<feature type="region of interest" description="Disordered" evidence="1">
    <location>
        <begin position="50"/>
        <end position="91"/>
    </location>
</feature>
<dbReference type="AlphaFoldDB" id="E9DU73"/>
<protein>
    <submittedName>
        <fullName evidence="2">Uncharacterized protein</fullName>
    </submittedName>
</protein>
<keyword evidence="3" id="KW-1185">Reference proteome</keyword>
<organism evidence="3">
    <name type="scientific">Metarhizium acridum (strain CQMa 102)</name>
    <dbReference type="NCBI Taxonomy" id="655827"/>
    <lineage>
        <taxon>Eukaryota</taxon>
        <taxon>Fungi</taxon>
        <taxon>Dikarya</taxon>
        <taxon>Ascomycota</taxon>
        <taxon>Pezizomycotina</taxon>
        <taxon>Sordariomycetes</taxon>
        <taxon>Hypocreomycetidae</taxon>
        <taxon>Hypocreales</taxon>
        <taxon>Clavicipitaceae</taxon>
        <taxon>Metarhizium</taxon>
    </lineage>
</organism>
<gene>
    <name evidence="2" type="ORF">MAC_01171</name>
</gene>
<reference evidence="2 3" key="1">
    <citation type="journal article" date="2011" name="PLoS Genet.">
        <title>Genome sequencing and comparative transcriptomics of the model entomopathogenic fungi Metarhizium anisopliae and M. acridum.</title>
        <authorList>
            <person name="Gao Q."/>
            <person name="Jin K."/>
            <person name="Ying S.H."/>
            <person name="Zhang Y."/>
            <person name="Xiao G."/>
            <person name="Shang Y."/>
            <person name="Duan Z."/>
            <person name="Hu X."/>
            <person name="Xie X.Q."/>
            <person name="Zhou G."/>
            <person name="Peng G."/>
            <person name="Luo Z."/>
            <person name="Huang W."/>
            <person name="Wang B."/>
            <person name="Fang W."/>
            <person name="Wang S."/>
            <person name="Zhong Y."/>
            <person name="Ma L.J."/>
            <person name="St Leger R.J."/>
            <person name="Zhao G.P."/>
            <person name="Pei Y."/>
            <person name="Feng M.G."/>
            <person name="Xia Y."/>
            <person name="Wang C."/>
        </authorList>
    </citation>
    <scope>NUCLEOTIDE SEQUENCE [LARGE SCALE GENOMIC DNA]</scope>
    <source>
        <strain evidence="2 3">CQMa 102</strain>
    </source>
</reference>
<evidence type="ECO:0000256" key="1">
    <source>
        <dbReference type="SAM" id="MobiDB-lite"/>
    </source>
</evidence>
<dbReference type="OrthoDB" id="19653at2759"/>
<feature type="compositionally biased region" description="Basic and acidic residues" evidence="1">
    <location>
        <begin position="71"/>
        <end position="91"/>
    </location>
</feature>
<dbReference type="eggNOG" id="ENOG502RNQ9">
    <property type="taxonomic scope" value="Eukaryota"/>
</dbReference>
<evidence type="ECO:0000313" key="3">
    <source>
        <dbReference type="Proteomes" id="UP000002499"/>
    </source>
</evidence>
<accession>E9DU73</accession>
<proteinExistence type="predicted"/>
<dbReference type="GeneID" id="19245482"/>
<evidence type="ECO:0000313" key="2">
    <source>
        <dbReference type="EMBL" id="EFY92933.1"/>
    </source>
</evidence>
<dbReference type="InParanoid" id="E9DU73"/>
<dbReference type="EMBL" id="GL698473">
    <property type="protein sequence ID" value="EFY92933.1"/>
    <property type="molecule type" value="Genomic_DNA"/>
</dbReference>